<evidence type="ECO:0000256" key="2">
    <source>
        <dbReference type="ARBA" id="ARBA00022475"/>
    </source>
</evidence>
<feature type="transmembrane region" description="Helical" evidence="6">
    <location>
        <begin position="49"/>
        <end position="68"/>
    </location>
</feature>
<sequence length="106" mass="11025">MTRRPDQDTTSHDTARHGAGSLLLAWAALVALLGLTIAASFVLSGPFSIAAAIGIALAKAAIIFWVFMHLRQEGGLLRLAAVGALVWLMILLLLSGVDYATRAAGG</sequence>
<name>A0ABU9YNV6_9PROT</name>
<dbReference type="InterPro" id="IPR005171">
    <property type="entry name" value="Cyt_c_oxidase_su4_prok"/>
</dbReference>
<evidence type="ECO:0000256" key="5">
    <source>
        <dbReference type="ARBA" id="ARBA00023136"/>
    </source>
</evidence>
<evidence type="ECO:0000256" key="6">
    <source>
        <dbReference type="SAM" id="Phobius"/>
    </source>
</evidence>
<comment type="subcellular location">
    <subcellularLocation>
        <location evidence="1">Cell membrane</location>
        <topology evidence="1">Multi-pass membrane protein</topology>
    </subcellularLocation>
</comment>
<reference evidence="7 8" key="1">
    <citation type="submission" date="2024-03" db="EMBL/GenBank/DDBJ databases">
        <title>High-quality draft genome sequencing of Tistrella sp. BH-R2-4.</title>
        <authorList>
            <person name="Dong C."/>
        </authorList>
    </citation>
    <scope>NUCLEOTIDE SEQUENCE [LARGE SCALE GENOMIC DNA]</scope>
    <source>
        <strain evidence="7 8">BH-R2-4</strain>
    </source>
</reference>
<dbReference type="Proteomes" id="UP001413721">
    <property type="component" value="Unassembled WGS sequence"/>
</dbReference>
<dbReference type="EMBL" id="JBBKTW010000007">
    <property type="protein sequence ID" value="MEN2990484.1"/>
    <property type="molecule type" value="Genomic_DNA"/>
</dbReference>
<gene>
    <name evidence="7" type="ORF">WG926_19380</name>
</gene>
<dbReference type="NCBIfam" id="TIGR02229">
    <property type="entry name" value="caa3_sub_IV"/>
    <property type="match status" value="1"/>
</dbReference>
<dbReference type="RefSeq" id="WP_345931937.1">
    <property type="nucleotide sequence ID" value="NZ_JBBKTV010000002.1"/>
</dbReference>
<organism evidence="7 8">
    <name type="scientific">Tistrella arctica</name>
    <dbReference type="NCBI Taxonomy" id="3133430"/>
    <lineage>
        <taxon>Bacteria</taxon>
        <taxon>Pseudomonadati</taxon>
        <taxon>Pseudomonadota</taxon>
        <taxon>Alphaproteobacteria</taxon>
        <taxon>Geminicoccales</taxon>
        <taxon>Geminicoccaceae</taxon>
        <taxon>Tistrella</taxon>
    </lineage>
</organism>
<dbReference type="InterPro" id="IPR011743">
    <property type="entry name" value="Caa3_sub_IV"/>
</dbReference>
<evidence type="ECO:0000256" key="4">
    <source>
        <dbReference type="ARBA" id="ARBA00022989"/>
    </source>
</evidence>
<keyword evidence="4 6" id="KW-1133">Transmembrane helix</keyword>
<feature type="transmembrane region" description="Helical" evidence="6">
    <location>
        <begin position="21"/>
        <end position="43"/>
    </location>
</feature>
<evidence type="ECO:0000256" key="1">
    <source>
        <dbReference type="ARBA" id="ARBA00004651"/>
    </source>
</evidence>
<feature type="transmembrane region" description="Helical" evidence="6">
    <location>
        <begin position="75"/>
        <end position="97"/>
    </location>
</feature>
<evidence type="ECO:0000256" key="3">
    <source>
        <dbReference type="ARBA" id="ARBA00022692"/>
    </source>
</evidence>
<evidence type="ECO:0000313" key="8">
    <source>
        <dbReference type="Proteomes" id="UP001413721"/>
    </source>
</evidence>
<proteinExistence type="predicted"/>
<protein>
    <submittedName>
        <fullName evidence="7">Cytochrome C oxidase subunit IV family protein</fullName>
    </submittedName>
</protein>
<dbReference type="Pfam" id="PF03626">
    <property type="entry name" value="COX4_pro"/>
    <property type="match status" value="1"/>
</dbReference>
<keyword evidence="3 6" id="KW-0812">Transmembrane</keyword>
<keyword evidence="5 6" id="KW-0472">Membrane</keyword>
<accession>A0ABU9YNV6</accession>
<comment type="caution">
    <text evidence="7">The sequence shown here is derived from an EMBL/GenBank/DDBJ whole genome shotgun (WGS) entry which is preliminary data.</text>
</comment>
<keyword evidence="8" id="KW-1185">Reference proteome</keyword>
<keyword evidence="2" id="KW-1003">Cell membrane</keyword>
<evidence type="ECO:0000313" key="7">
    <source>
        <dbReference type="EMBL" id="MEN2990484.1"/>
    </source>
</evidence>